<dbReference type="Gene3D" id="1.10.10.10">
    <property type="entry name" value="Winged helix-like DNA-binding domain superfamily/Winged helix DNA-binding domain"/>
    <property type="match status" value="1"/>
</dbReference>
<keyword evidence="3" id="KW-0804">Transcription</keyword>
<dbReference type="InterPro" id="IPR036388">
    <property type="entry name" value="WH-like_DNA-bd_sf"/>
</dbReference>
<keyword evidence="2" id="KW-0238">DNA-binding</keyword>
<dbReference type="GO" id="GO:0043565">
    <property type="term" value="F:sequence-specific DNA binding"/>
    <property type="evidence" value="ECO:0007669"/>
    <property type="project" value="InterPro"/>
</dbReference>
<comment type="caution">
    <text evidence="5">The sequence shown here is derived from an EMBL/GenBank/DDBJ whole genome shotgun (WGS) entry which is preliminary data.</text>
</comment>
<protein>
    <submittedName>
        <fullName evidence="5">Lrp/AsnC family transcriptional regulator</fullName>
    </submittedName>
</protein>
<name>A0A7Y6IPL5_9ACTN</name>
<dbReference type="Gene3D" id="3.30.70.920">
    <property type="match status" value="1"/>
</dbReference>
<evidence type="ECO:0000256" key="3">
    <source>
        <dbReference type="ARBA" id="ARBA00023163"/>
    </source>
</evidence>
<gene>
    <name evidence="5" type="ORF">HT134_18255</name>
</gene>
<evidence type="ECO:0000256" key="1">
    <source>
        <dbReference type="ARBA" id="ARBA00023015"/>
    </source>
</evidence>
<dbReference type="InterPro" id="IPR019887">
    <property type="entry name" value="Tscrpt_reg_AsnC/Lrp_C"/>
</dbReference>
<dbReference type="PRINTS" id="PR00033">
    <property type="entry name" value="HTHASNC"/>
</dbReference>
<organism evidence="5 6">
    <name type="scientific">Nonomuraea rhodomycinica</name>
    <dbReference type="NCBI Taxonomy" id="1712872"/>
    <lineage>
        <taxon>Bacteria</taxon>
        <taxon>Bacillati</taxon>
        <taxon>Actinomycetota</taxon>
        <taxon>Actinomycetes</taxon>
        <taxon>Streptosporangiales</taxon>
        <taxon>Streptosporangiaceae</taxon>
        <taxon>Nonomuraea</taxon>
    </lineage>
</organism>
<sequence length="149" mass="16782">MDALDRAIISELERDGRLTNVELAHRVGLTPGPCLRRVQRLEAEGVIRGYRAVVDPAAVGRSFEVLVDLTLDSQDAETVAYFEQTLARAEEVLELRRLFGSPDYFARVAVADLAAYEAFLSRYVMTIPRVRNINSHFTMKNIKSGREAR</sequence>
<dbReference type="PROSITE" id="PS00519">
    <property type="entry name" value="HTH_ASNC_1"/>
    <property type="match status" value="1"/>
</dbReference>
<dbReference type="InterPro" id="IPR011008">
    <property type="entry name" value="Dimeric_a/b-barrel"/>
</dbReference>
<dbReference type="InterPro" id="IPR019885">
    <property type="entry name" value="Tscrpt_reg_HTH_AsnC-type_CS"/>
</dbReference>
<dbReference type="Proteomes" id="UP000546126">
    <property type="component" value="Unassembled WGS sequence"/>
</dbReference>
<dbReference type="CDD" id="cd00090">
    <property type="entry name" value="HTH_ARSR"/>
    <property type="match status" value="1"/>
</dbReference>
<accession>A0A7Y6IPL5</accession>
<dbReference type="SMART" id="SM00344">
    <property type="entry name" value="HTH_ASNC"/>
    <property type="match status" value="1"/>
</dbReference>
<dbReference type="GO" id="GO:0043200">
    <property type="term" value="P:response to amino acid"/>
    <property type="evidence" value="ECO:0007669"/>
    <property type="project" value="TreeGrafter"/>
</dbReference>
<dbReference type="PROSITE" id="PS50956">
    <property type="entry name" value="HTH_ASNC_2"/>
    <property type="match status" value="1"/>
</dbReference>
<dbReference type="AlphaFoldDB" id="A0A7Y6IPL5"/>
<dbReference type="RefSeq" id="WP_175601564.1">
    <property type="nucleotide sequence ID" value="NZ_JABWGO010000003.1"/>
</dbReference>
<dbReference type="GO" id="GO:0005829">
    <property type="term" value="C:cytosol"/>
    <property type="evidence" value="ECO:0007669"/>
    <property type="project" value="TreeGrafter"/>
</dbReference>
<keyword evidence="6" id="KW-1185">Reference proteome</keyword>
<dbReference type="EMBL" id="JABWGO010000003">
    <property type="protein sequence ID" value="NUW42071.1"/>
    <property type="molecule type" value="Genomic_DNA"/>
</dbReference>
<evidence type="ECO:0000313" key="6">
    <source>
        <dbReference type="Proteomes" id="UP000546126"/>
    </source>
</evidence>
<dbReference type="Pfam" id="PF13412">
    <property type="entry name" value="HTH_24"/>
    <property type="match status" value="1"/>
</dbReference>
<proteinExistence type="predicted"/>
<dbReference type="InterPro" id="IPR036390">
    <property type="entry name" value="WH_DNA-bd_sf"/>
</dbReference>
<dbReference type="InterPro" id="IPR019888">
    <property type="entry name" value="Tscrpt_reg_AsnC-like"/>
</dbReference>
<reference evidence="5 6" key="1">
    <citation type="submission" date="2020-06" db="EMBL/GenBank/DDBJ databases">
        <authorList>
            <person name="Chanama M."/>
        </authorList>
    </citation>
    <scope>NUCLEOTIDE SEQUENCE [LARGE SCALE GENOMIC DNA]</scope>
    <source>
        <strain evidence="5 6">TBRC6557</strain>
    </source>
</reference>
<evidence type="ECO:0000256" key="2">
    <source>
        <dbReference type="ARBA" id="ARBA00023125"/>
    </source>
</evidence>
<evidence type="ECO:0000259" key="4">
    <source>
        <dbReference type="PROSITE" id="PS50956"/>
    </source>
</evidence>
<keyword evidence="1" id="KW-0805">Transcription regulation</keyword>
<dbReference type="InterPro" id="IPR000485">
    <property type="entry name" value="AsnC-type_HTH_dom"/>
</dbReference>
<dbReference type="SUPFAM" id="SSF46785">
    <property type="entry name" value="Winged helix' DNA-binding domain"/>
    <property type="match status" value="1"/>
</dbReference>
<dbReference type="Pfam" id="PF01037">
    <property type="entry name" value="AsnC_trans_reg"/>
    <property type="match status" value="1"/>
</dbReference>
<dbReference type="SUPFAM" id="SSF54909">
    <property type="entry name" value="Dimeric alpha+beta barrel"/>
    <property type="match status" value="1"/>
</dbReference>
<dbReference type="PANTHER" id="PTHR30154:SF34">
    <property type="entry name" value="TRANSCRIPTIONAL REGULATOR AZLB"/>
    <property type="match status" value="1"/>
</dbReference>
<feature type="domain" description="HTH asnC-type" evidence="4">
    <location>
        <begin position="1"/>
        <end position="62"/>
    </location>
</feature>
<dbReference type="InterPro" id="IPR011991">
    <property type="entry name" value="ArsR-like_HTH"/>
</dbReference>
<evidence type="ECO:0000313" key="5">
    <source>
        <dbReference type="EMBL" id="NUW42071.1"/>
    </source>
</evidence>
<dbReference type="PANTHER" id="PTHR30154">
    <property type="entry name" value="LEUCINE-RESPONSIVE REGULATORY PROTEIN"/>
    <property type="match status" value="1"/>
</dbReference>